<dbReference type="InterPro" id="IPR011990">
    <property type="entry name" value="TPR-like_helical_dom_sf"/>
</dbReference>
<dbReference type="InterPro" id="IPR026039">
    <property type="entry name" value="YfgM"/>
</dbReference>
<evidence type="ECO:0000256" key="7">
    <source>
        <dbReference type="ARBA" id="ARBA00024197"/>
    </source>
</evidence>
<dbReference type="InterPro" id="IPR018704">
    <property type="entry name" value="SecYEG/CpoB_TPR"/>
</dbReference>
<keyword evidence="4 9" id="KW-1133">Transmembrane helix</keyword>
<keyword evidence="12" id="KW-1185">Reference proteome</keyword>
<keyword evidence="5 9" id="KW-0472">Membrane</keyword>
<evidence type="ECO:0000256" key="3">
    <source>
        <dbReference type="ARBA" id="ARBA00022692"/>
    </source>
</evidence>
<comment type="similarity">
    <text evidence="7">Belongs to the YfgM family.</text>
</comment>
<dbReference type="Pfam" id="PF09976">
    <property type="entry name" value="TPR_21"/>
    <property type="match status" value="1"/>
</dbReference>
<dbReference type="Proteomes" id="UP000613768">
    <property type="component" value="Unassembled WGS sequence"/>
</dbReference>
<sequence>MSIELMDEHEQGERVRAWLKENGSSIVTGILLGVAGIFGWQWWGSNQEQQKHNAAAQYAELAEAVERNDRDGVQALLKSIESDYGSTAYSVLGALHWADMQVDAGELAGAAESLRQAKQANKVAELSAVIDTRLARVLLASGEAEAARGVLAAVGKDQGSAMVDELLGDIEAKLGNRDAAIQHWQSAYQRYEDTMPARSMVEMKLLDLGATVPAAETEKADA</sequence>
<keyword evidence="6" id="KW-0143">Chaperone</keyword>
<evidence type="ECO:0000256" key="6">
    <source>
        <dbReference type="ARBA" id="ARBA00023186"/>
    </source>
</evidence>
<organism evidence="11 12">
    <name type="scientific">Pseudomarimonas arenosa</name>
    <dbReference type="NCBI Taxonomy" id="2774145"/>
    <lineage>
        <taxon>Bacteria</taxon>
        <taxon>Pseudomonadati</taxon>
        <taxon>Pseudomonadota</taxon>
        <taxon>Gammaproteobacteria</taxon>
        <taxon>Lysobacterales</taxon>
        <taxon>Lysobacteraceae</taxon>
        <taxon>Pseudomarimonas</taxon>
    </lineage>
</organism>
<dbReference type="GO" id="GO:0005886">
    <property type="term" value="C:plasma membrane"/>
    <property type="evidence" value="ECO:0007669"/>
    <property type="project" value="UniProtKB-SubCell"/>
</dbReference>
<evidence type="ECO:0000256" key="5">
    <source>
        <dbReference type="ARBA" id="ARBA00023136"/>
    </source>
</evidence>
<dbReference type="PANTHER" id="PTHR38035">
    <property type="entry name" value="UPF0070 PROTEIN YFGM"/>
    <property type="match status" value="1"/>
</dbReference>
<comment type="caution">
    <text evidence="11">The sequence shown here is derived from an EMBL/GenBank/DDBJ whole genome shotgun (WGS) entry which is preliminary data.</text>
</comment>
<accession>A0AAW3ZK53</accession>
<dbReference type="PANTHER" id="PTHR38035:SF1">
    <property type="entry name" value="ANCILLARY SECYEG TRANSLOCON SUBUNIT"/>
    <property type="match status" value="1"/>
</dbReference>
<protein>
    <recommendedName>
        <fullName evidence="8">Ancillary SecYEG translocon subunit</fullName>
    </recommendedName>
</protein>
<dbReference type="AlphaFoldDB" id="A0AAW3ZK53"/>
<keyword evidence="3 9" id="KW-0812">Transmembrane</keyword>
<evidence type="ECO:0000256" key="2">
    <source>
        <dbReference type="ARBA" id="ARBA00022475"/>
    </source>
</evidence>
<evidence type="ECO:0000313" key="11">
    <source>
        <dbReference type="EMBL" id="MBD8525295.1"/>
    </source>
</evidence>
<keyword evidence="2" id="KW-1003">Cell membrane</keyword>
<dbReference type="PIRSF" id="PIRSF006170">
    <property type="entry name" value="YfgM"/>
    <property type="match status" value="1"/>
</dbReference>
<evidence type="ECO:0000256" key="4">
    <source>
        <dbReference type="ARBA" id="ARBA00022989"/>
    </source>
</evidence>
<dbReference type="EMBL" id="JACYTR010000008">
    <property type="protein sequence ID" value="MBD8525295.1"/>
    <property type="molecule type" value="Genomic_DNA"/>
</dbReference>
<dbReference type="Gene3D" id="1.25.40.10">
    <property type="entry name" value="Tetratricopeptide repeat domain"/>
    <property type="match status" value="1"/>
</dbReference>
<gene>
    <name evidence="11" type="ORF">IFO71_06010</name>
</gene>
<evidence type="ECO:0000256" key="9">
    <source>
        <dbReference type="SAM" id="Phobius"/>
    </source>
</evidence>
<dbReference type="GO" id="GO:0044877">
    <property type="term" value="F:protein-containing complex binding"/>
    <property type="evidence" value="ECO:0007669"/>
    <property type="project" value="InterPro"/>
</dbReference>
<proteinExistence type="inferred from homology"/>
<evidence type="ECO:0000256" key="8">
    <source>
        <dbReference type="ARBA" id="ARBA00024235"/>
    </source>
</evidence>
<reference evidence="11 12" key="1">
    <citation type="submission" date="2020-09" db="EMBL/GenBank/DDBJ databases">
        <title>Pseudoxanthomonas sp. CAU 1598 isolated from sand of Yaerae Beach.</title>
        <authorList>
            <person name="Kim W."/>
        </authorList>
    </citation>
    <scope>NUCLEOTIDE SEQUENCE [LARGE SCALE GENOMIC DNA]</scope>
    <source>
        <strain evidence="11 12">CAU 1598</strain>
    </source>
</reference>
<feature type="transmembrane region" description="Helical" evidence="9">
    <location>
        <begin position="24"/>
        <end position="43"/>
    </location>
</feature>
<name>A0AAW3ZK53_9GAMM</name>
<evidence type="ECO:0000256" key="1">
    <source>
        <dbReference type="ARBA" id="ARBA00004401"/>
    </source>
</evidence>
<comment type="subcellular location">
    <subcellularLocation>
        <location evidence="1">Cell membrane</location>
        <topology evidence="1">Single-pass type II membrane protein</topology>
    </subcellularLocation>
</comment>
<evidence type="ECO:0000259" key="10">
    <source>
        <dbReference type="Pfam" id="PF09976"/>
    </source>
</evidence>
<feature type="domain" description="Ancillary SecYEG translocon subunit/Cell division coordinator CpoB TPR" evidence="10">
    <location>
        <begin position="16"/>
        <end position="209"/>
    </location>
</feature>
<dbReference type="RefSeq" id="WP_192028640.1">
    <property type="nucleotide sequence ID" value="NZ_JACYTR010000008.1"/>
</dbReference>
<evidence type="ECO:0000313" key="12">
    <source>
        <dbReference type="Proteomes" id="UP000613768"/>
    </source>
</evidence>
<dbReference type="SUPFAM" id="SSF48452">
    <property type="entry name" value="TPR-like"/>
    <property type="match status" value="1"/>
</dbReference>